<dbReference type="EMBL" id="CM004389">
    <property type="protein sequence ID" value="OAY55023.1"/>
    <property type="molecule type" value="Genomic_DNA"/>
</dbReference>
<dbReference type="Pfam" id="PF13639">
    <property type="entry name" value="zf-RING_2"/>
    <property type="match status" value="1"/>
</dbReference>
<dbReference type="SUPFAM" id="SSF57850">
    <property type="entry name" value="RING/U-box"/>
    <property type="match status" value="1"/>
</dbReference>
<evidence type="ECO:0000256" key="5">
    <source>
        <dbReference type="ARBA" id="ARBA00022833"/>
    </source>
</evidence>
<dbReference type="InterPro" id="IPR013083">
    <property type="entry name" value="Znf_RING/FYVE/PHD"/>
</dbReference>
<evidence type="ECO:0000256" key="7">
    <source>
        <dbReference type="ARBA" id="ARBA00023136"/>
    </source>
</evidence>
<keyword evidence="6 10" id="KW-1133">Transmembrane helix</keyword>
<evidence type="ECO:0000256" key="2">
    <source>
        <dbReference type="ARBA" id="ARBA00022692"/>
    </source>
</evidence>
<evidence type="ECO:0000256" key="4">
    <source>
        <dbReference type="ARBA" id="ARBA00022771"/>
    </source>
</evidence>
<name>A0A2C9W999_MANES</name>
<proteinExistence type="inferred from homology"/>
<keyword evidence="7 10" id="KW-0472">Membrane</keyword>
<evidence type="ECO:0000256" key="8">
    <source>
        <dbReference type="ARBA" id="ARBA00024209"/>
    </source>
</evidence>
<keyword evidence="3" id="KW-0479">Metal-binding</keyword>
<dbReference type="GO" id="GO:0008270">
    <property type="term" value="F:zinc ion binding"/>
    <property type="evidence" value="ECO:0007669"/>
    <property type="project" value="UniProtKB-KW"/>
</dbReference>
<evidence type="ECO:0000256" key="10">
    <source>
        <dbReference type="SAM" id="Phobius"/>
    </source>
</evidence>
<feature type="transmembrane region" description="Helical" evidence="10">
    <location>
        <begin position="34"/>
        <end position="58"/>
    </location>
</feature>
<reference evidence="12" key="1">
    <citation type="submission" date="2016-02" db="EMBL/GenBank/DDBJ databases">
        <title>WGS assembly of Manihot esculenta.</title>
        <authorList>
            <person name="Bredeson J.V."/>
            <person name="Prochnik S.E."/>
            <person name="Lyons J.B."/>
            <person name="Schmutz J."/>
            <person name="Grimwood J."/>
            <person name="Vrebalov J."/>
            <person name="Bart R.S."/>
            <person name="Amuge T."/>
            <person name="Ferguson M.E."/>
            <person name="Green R."/>
            <person name="Putnam N."/>
            <person name="Stites J."/>
            <person name="Rounsley S."/>
            <person name="Rokhsar D.S."/>
        </authorList>
    </citation>
    <scope>NUCLEOTIDE SEQUENCE [LARGE SCALE GENOMIC DNA]</scope>
    <source>
        <tissue evidence="12">Leaf</tissue>
    </source>
</reference>
<evidence type="ECO:0000256" key="1">
    <source>
        <dbReference type="ARBA" id="ARBA00004370"/>
    </source>
</evidence>
<dbReference type="InterPro" id="IPR001841">
    <property type="entry name" value="Znf_RING"/>
</dbReference>
<comment type="similarity">
    <text evidence="8">Belongs to the RING-type zinc finger family. ATL subfamily.</text>
</comment>
<keyword evidence="2 10" id="KW-0812">Transmembrane</keyword>
<dbReference type="GO" id="GO:0016020">
    <property type="term" value="C:membrane"/>
    <property type="evidence" value="ECO:0007669"/>
    <property type="project" value="UniProtKB-SubCell"/>
</dbReference>
<gene>
    <name evidence="12" type="ORF">MANES_03G121700</name>
</gene>
<organism evidence="12">
    <name type="scientific">Manihot esculenta</name>
    <name type="common">Cassava</name>
    <name type="synonym">Jatropha manihot</name>
    <dbReference type="NCBI Taxonomy" id="3983"/>
    <lineage>
        <taxon>Eukaryota</taxon>
        <taxon>Viridiplantae</taxon>
        <taxon>Streptophyta</taxon>
        <taxon>Embryophyta</taxon>
        <taxon>Tracheophyta</taxon>
        <taxon>Spermatophyta</taxon>
        <taxon>Magnoliopsida</taxon>
        <taxon>eudicotyledons</taxon>
        <taxon>Gunneridae</taxon>
        <taxon>Pentapetalae</taxon>
        <taxon>rosids</taxon>
        <taxon>fabids</taxon>
        <taxon>Malpighiales</taxon>
        <taxon>Euphorbiaceae</taxon>
        <taxon>Crotonoideae</taxon>
        <taxon>Manihoteae</taxon>
        <taxon>Manihot</taxon>
    </lineage>
</organism>
<evidence type="ECO:0000256" key="6">
    <source>
        <dbReference type="ARBA" id="ARBA00022989"/>
    </source>
</evidence>
<keyword evidence="4 9" id="KW-0863">Zinc-finger</keyword>
<dbReference type="PANTHER" id="PTHR46539">
    <property type="entry name" value="E3 UBIQUITIN-PROTEIN LIGASE ATL42"/>
    <property type="match status" value="1"/>
</dbReference>
<dbReference type="AlphaFoldDB" id="A0A2C9W999"/>
<dbReference type="CDD" id="cd16454">
    <property type="entry name" value="RING-H2_PA-TM-RING"/>
    <property type="match status" value="1"/>
</dbReference>
<protein>
    <recommendedName>
        <fullName evidence="11">RING-type domain-containing protein</fullName>
    </recommendedName>
</protein>
<dbReference type="SMART" id="SM00184">
    <property type="entry name" value="RING"/>
    <property type="match status" value="1"/>
</dbReference>
<dbReference type="PROSITE" id="PS50089">
    <property type="entry name" value="ZF_RING_2"/>
    <property type="match status" value="1"/>
</dbReference>
<sequence>MHLHSLFSLHSQIAYACASAQPSLDGYTVVIKWWWWIPPLMALTYLLFIIFLNCYIWFMKLRGRVLDIETGILLDDDDHQQAAAPTLRMTEEELEEAFPSFAHGKIMEMDEDECAICLEEFKEGDECRMLLPSCFHIFHKACVDPWLFKDGSCPLCRAVLFSYEHM</sequence>
<dbReference type="UniPathway" id="UPA00143"/>
<evidence type="ECO:0000259" key="11">
    <source>
        <dbReference type="PROSITE" id="PS50089"/>
    </source>
</evidence>
<evidence type="ECO:0000256" key="9">
    <source>
        <dbReference type="PROSITE-ProRule" id="PRU00175"/>
    </source>
</evidence>
<evidence type="ECO:0000256" key="3">
    <source>
        <dbReference type="ARBA" id="ARBA00022723"/>
    </source>
</evidence>
<keyword evidence="5" id="KW-0862">Zinc</keyword>
<dbReference type="Gene3D" id="3.30.40.10">
    <property type="entry name" value="Zinc/RING finger domain, C3HC4 (zinc finger)"/>
    <property type="match status" value="1"/>
</dbReference>
<accession>A0A2C9W999</accession>
<dbReference type="GO" id="GO:0016567">
    <property type="term" value="P:protein ubiquitination"/>
    <property type="evidence" value="ECO:0000318"/>
    <property type="project" value="GO_Central"/>
</dbReference>
<comment type="subcellular location">
    <subcellularLocation>
        <location evidence="1">Membrane</location>
    </subcellularLocation>
</comment>
<feature type="domain" description="RING-type" evidence="11">
    <location>
        <begin position="114"/>
        <end position="157"/>
    </location>
</feature>
<evidence type="ECO:0000313" key="12">
    <source>
        <dbReference type="EMBL" id="OAY55023.1"/>
    </source>
</evidence>
<dbReference type="PANTHER" id="PTHR46539:SF9">
    <property type="entry name" value="RING-H2 FINGER PROTEIN ATL56"/>
    <property type="match status" value="1"/>
</dbReference>